<evidence type="ECO:0000256" key="3">
    <source>
        <dbReference type="PROSITE-ProRule" id="PRU00284"/>
    </source>
</evidence>
<dbReference type="InterPro" id="IPR003018">
    <property type="entry name" value="GAF"/>
</dbReference>
<gene>
    <name evidence="9" type="ORF">KME60_18160</name>
</gene>
<evidence type="ECO:0000313" key="9">
    <source>
        <dbReference type="EMBL" id="MBW4669286.1"/>
    </source>
</evidence>
<keyword evidence="4" id="KW-0175">Coiled coil</keyword>
<dbReference type="Proteomes" id="UP000729701">
    <property type="component" value="Unassembled WGS sequence"/>
</dbReference>
<dbReference type="Gene3D" id="3.30.450.40">
    <property type="match status" value="1"/>
</dbReference>
<proteinExistence type="inferred from homology"/>
<feature type="domain" description="HAMP" evidence="8">
    <location>
        <begin position="620"/>
        <end position="671"/>
    </location>
</feature>
<evidence type="ECO:0000256" key="5">
    <source>
        <dbReference type="SAM" id="Phobius"/>
    </source>
</evidence>
<keyword evidence="5" id="KW-1133">Transmembrane helix</keyword>
<evidence type="ECO:0000256" key="4">
    <source>
        <dbReference type="SAM" id="Coils"/>
    </source>
</evidence>
<dbReference type="PROSITE" id="PS50046">
    <property type="entry name" value="PHYTOCHROME_2"/>
    <property type="match status" value="1"/>
</dbReference>
<feature type="transmembrane region" description="Helical" evidence="5">
    <location>
        <begin position="352"/>
        <end position="372"/>
    </location>
</feature>
<keyword evidence="5" id="KW-0812">Transmembrane</keyword>
<evidence type="ECO:0000313" key="10">
    <source>
        <dbReference type="Proteomes" id="UP000729701"/>
    </source>
</evidence>
<dbReference type="EMBL" id="JAHHGZ010000019">
    <property type="protein sequence ID" value="MBW4669286.1"/>
    <property type="molecule type" value="Genomic_DNA"/>
</dbReference>
<dbReference type="InterPro" id="IPR003660">
    <property type="entry name" value="HAMP_dom"/>
</dbReference>
<dbReference type="PROSITE" id="PS50111">
    <property type="entry name" value="CHEMOTAXIS_TRANSDUC_2"/>
    <property type="match status" value="1"/>
</dbReference>
<protein>
    <submittedName>
        <fullName evidence="9">GAF domain-containing protein</fullName>
    </submittedName>
</protein>
<dbReference type="SMART" id="SM00304">
    <property type="entry name" value="HAMP"/>
    <property type="match status" value="2"/>
</dbReference>
<dbReference type="GO" id="GO:0016020">
    <property type="term" value="C:membrane"/>
    <property type="evidence" value="ECO:0007669"/>
    <property type="project" value="InterPro"/>
</dbReference>
<dbReference type="SUPFAM" id="SSF58104">
    <property type="entry name" value="Methyl-accepting chemotaxis protein (MCP) signaling domain"/>
    <property type="match status" value="1"/>
</dbReference>
<keyword evidence="1 3" id="KW-0807">Transducer</keyword>
<reference evidence="9" key="2">
    <citation type="journal article" date="2022" name="Microbiol. Resour. Announc.">
        <title>Metagenome Sequencing to Explore Phylogenomics of Terrestrial Cyanobacteria.</title>
        <authorList>
            <person name="Ward R.D."/>
            <person name="Stajich J.E."/>
            <person name="Johansen J.R."/>
            <person name="Huntemann M."/>
            <person name="Clum A."/>
            <person name="Foster B."/>
            <person name="Foster B."/>
            <person name="Roux S."/>
            <person name="Palaniappan K."/>
            <person name="Varghese N."/>
            <person name="Mukherjee S."/>
            <person name="Reddy T.B.K."/>
            <person name="Daum C."/>
            <person name="Copeland A."/>
            <person name="Chen I.A."/>
            <person name="Ivanova N.N."/>
            <person name="Kyrpides N.C."/>
            <person name="Shapiro N."/>
            <person name="Eloe-Fadrosh E.A."/>
            <person name="Pietrasiak N."/>
        </authorList>
    </citation>
    <scope>NUCLEOTIDE SEQUENCE</scope>
    <source>
        <strain evidence="9">GSE-NOS-MK-12-04C</strain>
    </source>
</reference>
<dbReference type="SMART" id="SM00065">
    <property type="entry name" value="GAF"/>
    <property type="match status" value="1"/>
</dbReference>
<dbReference type="AlphaFoldDB" id="A0A951QPJ4"/>
<dbReference type="Gene3D" id="6.10.340.10">
    <property type="match status" value="1"/>
</dbReference>
<comment type="similarity">
    <text evidence="2">Belongs to the methyl-accepting chemotaxis (MCP) protein family.</text>
</comment>
<dbReference type="InterPro" id="IPR029016">
    <property type="entry name" value="GAF-like_dom_sf"/>
</dbReference>
<dbReference type="CDD" id="cd11386">
    <property type="entry name" value="MCP_signal"/>
    <property type="match status" value="1"/>
</dbReference>
<evidence type="ECO:0000259" key="7">
    <source>
        <dbReference type="PROSITE" id="PS50111"/>
    </source>
</evidence>
<dbReference type="InterPro" id="IPR016132">
    <property type="entry name" value="Phyto_chromo_attachment"/>
</dbReference>
<reference evidence="9" key="1">
    <citation type="submission" date="2021-05" db="EMBL/GenBank/DDBJ databases">
        <authorList>
            <person name="Pietrasiak N."/>
            <person name="Ward R."/>
            <person name="Stajich J.E."/>
            <person name="Kurbessoian T."/>
        </authorList>
    </citation>
    <scope>NUCLEOTIDE SEQUENCE</scope>
    <source>
        <strain evidence="9">GSE-NOS-MK-12-04C</strain>
    </source>
</reference>
<dbReference type="PROSITE" id="PS50885">
    <property type="entry name" value="HAMP"/>
    <property type="match status" value="2"/>
</dbReference>
<evidence type="ECO:0000259" key="6">
    <source>
        <dbReference type="PROSITE" id="PS50046"/>
    </source>
</evidence>
<evidence type="ECO:0000256" key="2">
    <source>
        <dbReference type="ARBA" id="ARBA00029447"/>
    </source>
</evidence>
<dbReference type="Pfam" id="PF00672">
    <property type="entry name" value="HAMP"/>
    <property type="match status" value="1"/>
</dbReference>
<dbReference type="SMART" id="SM00283">
    <property type="entry name" value="MA"/>
    <property type="match status" value="1"/>
</dbReference>
<feature type="domain" description="HAMP" evidence="8">
    <location>
        <begin position="375"/>
        <end position="427"/>
    </location>
</feature>
<dbReference type="PANTHER" id="PTHR32089">
    <property type="entry name" value="METHYL-ACCEPTING CHEMOTAXIS PROTEIN MCPB"/>
    <property type="match status" value="1"/>
</dbReference>
<dbReference type="SUPFAM" id="SSF55781">
    <property type="entry name" value="GAF domain-like"/>
    <property type="match status" value="1"/>
</dbReference>
<feature type="transmembrane region" description="Helical" evidence="5">
    <location>
        <begin position="29"/>
        <end position="51"/>
    </location>
</feature>
<dbReference type="PANTHER" id="PTHR32089:SF114">
    <property type="entry name" value="METHYL-ACCEPTING CHEMOTAXIS PROTEIN MCPB"/>
    <property type="match status" value="1"/>
</dbReference>
<dbReference type="GO" id="GO:0007165">
    <property type="term" value="P:signal transduction"/>
    <property type="evidence" value="ECO:0007669"/>
    <property type="project" value="UniProtKB-KW"/>
</dbReference>
<organism evidence="9 10">
    <name type="scientific">Cyanomargarita calcarea GSE-NOS-MK-12-04C</name>
    <dbReference type="NCBI Taxonomy" id="2839659"/>
    <lineage>
        <taxon>Bacteria</taxon>
        <taxon>Bacillati</taxon>
        <taxon>Cyanobacteriota</taxon>
        <taxon>Cyanophyceae</taxon>
        <taxon>Nostocales</taxon>
        <taxon>Cyanomargaritaceae</taxon>
        <taxon>Cyanomargarita</taxon>
    </lineage>
</organism>
<dbReference type="Pfam" id="PF01590">
    <property type="entry name" value="GAF"/>
    <property type="match status" value="1"/>
</dbReference>
<sequence length="949" mass="103790">MAKTFDDVKKNHNSRFGWFYNLPISRKQWIALLASELVAILGIGVVGTWVITKGLREQLIEQAKSEVAVADINYNIKVNQMGFGFRGQSDNPAIIRATITHNSGKPLGRAIKAEIKQILANEIKARKIEYATLVSRDAKIILNANNDREGEEFNPDNLVSQVFKNSKQIKASSIVSWSELSKESPLLPEGFRNQDALIRYTLTPVKDPNTQEVIGALIAGDIVNGKDAIVRETLKATGGGYNAVYLRKPTGEFALATSLNQSESENLNQAKSNLELPAKSKSLLSAAANAEGKTVTQRMIIGEQTYTIAARSIPNQIIEFENPQVIFDQKPSAILVRGTPETALNQLLNNSLLVEIVSVFIGLLLIAFWALILKRSIIEPIENLEQTAQKFTAGDRASRASIFATDEVGNLAIAFNTMADSITEQSKRESSEAKLALQLNEITARVRETLNTEKILSEAVLNTREALKCDRLLFYRLDENWHGTIIAESVDNSWATALGTDVSGFYLTEEYSEDWEVGNVEAVADISQASLSQYYLEQLHQFGVKAYLLAPVFTNNKPYGLLIAHQCSSERNWLSTEINLFQQVAIQIGYALEQAELLQKIEQGRQSAETVSLEERQEKQALQLKLLQLLDDIEGAARGDLTVRADVSEGEIGTVADFFNSIVESLRLIVTKVKVSAIQVNASLGSNKSAIGQLAAEALAQAAEINHTLDAVDKMTLSMKSVASSAQLAASVANTARTSASESGKAMNLTVENILHLRETVGETTKKVKRLGESTQQISRVVSLINDIALQTNLLAINAGIEAARAGEEGQGFAIVAEEVGELAVRSASATQEIENILENIKQETNEVVEAMEVGTSQVVEGTQIVENAKQSLNQILEVSRQMDYLVQSISTATTSQVETSQTVSELMKAIAQISQRTSDSSLEVSQSLQQTVEISQELQETVEMFKVG</sequence>
<evidence type="ECO:0000259" key="8">
    <source>
        <dbReference type="PROSITE" id="PS50885"/>
    </source>
</evidence>
<dbReference type="CDD" id="cd06225">
    <property type="entry name" value="HAMP"/>
    <property type="match status" value="2"/>
</dbReference>
<name>A0A951QPJ4_9CYAN</name>
<keyword evidence="5" id="KW-0472">Membrane</keyword>
<comment type="caution">
    <text evidence="9">The sequence shown here is derived from an EMBL/GenBank/DDBJ whole genome shotgun (WGS) entry which is preliminary data.</text>
</comment>
<dbReference type="SUPFAM" id="SSF158472">
    <property type="entry name" value="HAMP domain-like"/>
    <property type="match status" value="1"/>
</dbReference>
<evidence type="ECO:0000256" key="1">
    <source>
        <dbReference type="ARBA" id="ARBA00023224"/>
    </source>
</evidence>
<feature type="domain" description="Methyl-accepting transducer" evidence="7">
    <location>
        <begin position="676"/>
        <end position="912"/>
    </location>
</feature>
<accession>A0A951QPJ4</accession>
<dbReference type="Gene3D" id="1.10.287.950">
    <property type="entry name" value="Methyl-accepting chemotaxis protein"/>
    <property type="match status" value="1"/>
</dbReference>
<dbReference type="Pfam" id="PF00015">
    <property type="entry name" value="MCPsignal"/>
    <property type="match status" value="1"/>
</dbReference>
<feature type="coiled-coil region" evidence="4">
    <location>
        <begin position="827"/>
        <end position="854"/>
    </location>
</feature>
<dbReference type="InterPro" id="IPR004089">
    <property type="entry name" value="MCPsignal_dom"/>
</dbReference>
<feature type="domain" description="Phytochrome chromophore attachment site" evidence="6">
    <location>
        <begin position="451"/>
        <end position="587"/>
    </location>
</feature>